<dbReference type="InterPro" id="IPR004117">
    <property type="entry name" value="7tm6_olfct_rcpt"/>
</dbReference>
<protein>
    <submittedName>
        <fullName evidence="13">Odorant receptor 71a</fullName>
    </submittedName>
</protein>
<comment type="subcellular location">
    <subcellularLocation>
        <location evidence="1">Membrane</location>
        <topology evidence="1">Multi-pass membrane protein</topology>
    </subcellularLocation>
</comment>
<dbReference type="Proteomes" id="UP001151699">
    <property type="component" value="Chromosome B"/>
</dbReference>
<keyword evidence="4" id="KW-0552">Olfaction</keyword>
<evidence type="ECO:0000256" key="1">
    <source>
        <dbReference type="ARBA" id="ARBA00004141"/>
    </source>
</evidence>
<feature type="transmembrane region" description="Helical" evidence="12">
    <location>
        <begin position="207"/>
        <end position="229"/>
    </location>
</feature>
<evidence type="ECO:0000256" key="3">
    <source>
        <dbReference type="ARBA" id="ARBA00022692"/>
    </source>
</evidence>
<dbReference type="Pfam" id="PF02949">
    <property type="entry name" value="7tm_6"/>
    <property type="match status" value="1"/>
</dbReference>
<dbReference type="PANTHER" id="PTHR21137">
    <property type="entry name" value="ODORANT RECEPTOR"/>
    <property type="match status" value="1"/>
</dbReference>
<evidence type="ECO:0000256" key="12">
    <source>
        <dbReference type="SAM" id="Phobius"/>
    </source>
</evidence>
<dbReference type="PANTHER" id="PTHR21137:SF37">
    <property type="entry name" value="ODORANT RECEPTOR 46A, ISOFORM B-RELATED"/>
    <property type="match status" value="1"/>
</dbReference>
<dbReference type="EMBL" id="WJQU01000002">
    <property type="protein sequence ID" value="KAJ6644401.1"/>
    <property type="molecule type" value="Genomic_DNA"/>
</dbReference>
<keyword evidence="7 13" id="KW-0675">Receptor</keyword>
<dbReference type="OrthoDB" id="8185860at2759"/>
<keyword evidence="14" id="KW-1185">Reference proteome</keyword>
<comment type="function">
    <text evidence="9">Odorant receptor which mediates acceptance or avoidance behavior, depending on its substrates. The odorant receptor repertoire encodes a large collection of odor stimuli that vary widely in identity, intensity, and duration. May form a complex with Orco to form odorant-sensing units, providing sensitive and prolonged odorant signaling and calcium permeability.</text>
</comment>
<evidence type="ECO:0000313" key="14">
    <source>
        <dbReference type="Proteomes" id="UP001151699"/>
    </source>
</evidence>
<evidence type="ECO:0000256" key="9">
    <source>
        <dbReference type="ARBA" id="ARBA00037764"/>
    </source>
</evidence>
<dbReference type="GO" id="GO:0005886">
    <property type="term" value="C:plasma membrane"/>
    <property type="evidence" value="ECO:0007669"/>
    <property type="project" value="TreeGrafter"/>
</dbReference>
<dbReference type="AlphaFoldDB" id="A0A9Q0N6B4"/>
<dbReference type="GO" id="GO:0004984">
    <property type="term" value="F:olfactory receptor activity"/>
    <property type="evidence" value="ECO:0007669"/>
    <property type="project" value="InterPro"/>
</dbReference>
<keyword evidence="2" id="KW-0716">Sensory transduction</keyword>
<evidence type="ECO:0000313" key="13">
    <source>
        <dbReference type="EMBL" id="KAJ6644401.1"/>
    </source>
</evidence>
<evidence type="ECO:0000256" key="2">
    <source>
        <dbReference type="ARBA" id="ARBA00022606"/>
    </source>
</evidence>
<comment type="similarity">
    <text evidence="10">Belongs to the insect chemoreceptor superfamily. Heteromeric odorant receptor channel (TC 1.A.69) family. Or2a subfamily.</text>
</comment>
<evidence type="ECO:0000256" key="4">
    <source>
        <dbReference type="ARBA" id="ARBA00022725"/>
    </source>
</evidence>
<evidence type="ECO:0000256" key="7">
    <source>
        <dbReference type="ARBA" id="ARBA00023170"/>
    </source>
</evidence>
<evidence type="ECO:0000256" key="8">
    <source>
        <dbReference type="ARBA" id="ARBA00023224"/>
    </source>
</evidence>
<gene>
    <name evidence="13" type="primary">Or71a_0</name>
    <name evidence="13" type="ORF">Bhyg_09370</name>
</gene>
<evidence type="ECO:0000256" key="5">
    <source>
        <dbReference type="ARBA" id="ARBA00022989"/>
    </source>
</evidence>
<evidence type="ECO:0000256" key="11">
    <source>
        <dbReference type="ARBA" id="ARBA00038679"/>
    </source>
</evidence>
<organism evidence="13 14">
    <name type="scientific">Pseudolycoriella hygida</name>
    <dbReference type="NCBI Taxonomy" id="35572"/>
    <lineage>
        <taxon>Eukaryota</taxon>
        <taxon>Metazoa</taxon>
        <taxon>Ecdysozoa</taxon>
        <taxon>Arthropoda</taxon>
        <taxon>Hexapoda</taxon>
        <taxon>Insecta</taxon>
        <taxon>Pterygota</taxon>
        <taxon>Neoptera</taxon>
        <taxon>Endopterygota</taxon>
        <taxon>Diptera</taxon>
        <taxon>Nematocera</taxon>
        <taxon>Sciaroidea</taxon>
        <taxon>Sciaridae</taxon>
        <taxon>Pseudolycoriella</taxon>
    </lineage>
</organism>
<dbReference type="GO" id="GO:0005549">
    <property type="term" value="F:odorant binding"/>
    <property type="evidence" value="ECO:0007669"/>
    <property type="project" value="InterPro"/>
</dbReference>
<accession>A0A9Q0N6B4</accession>
<keyword evidence="5 12" id="KW-1133">Transmembrane helix</keyword>
<feature type="transmembrane region" description="Helical" evidence="12">
    <location>
        <begin position="50"/>
        <end position="70"/>
    </location>
</feature>
<comment type="caution">
    <text evidence="13">The sequence shown here is derived from an EMBL/GenBank/DDBJ whole genome shotgun (WGS) entry which is preliminary data.</text>
</comment>
<sequence length="288" mass="34034">MSLHDNKIFNYYYYKEQIVNFVPKLYALDEYNNDEEIEWSRMQERGVSRLSYSFLFAGHLAIGTSCFKAFSKENPEMPLVCWYPLDWQNDTTSFWIVYPYSVFCAFAIMHINITLDCFSYYLMDTVSTQVLIVGRRVDKLGKIAGNEKEDFEKLNVCIKRHQHVMDLIDEMENFLSIQFFVQICLSGTVFCSGVYQMTSMKLADHYLQFLFCFLFMTCISIEVFSYTFFGNRILTATDLLTNYIYSSIWYEMPVKHRQNLIIFIERTKRNSVLMAGKLFPMNLSLFTT</sequence>
<proteinExistence type="inferred from homology"/>
<comment type="subunit">
    <text evidence="11">Interacts with Orco. Complexes exist early in the endomembrane system in olfactory sensory neurons (OSNs), coupling these complexes to the conserved ciliary trafficking pathway.</text>
</comment>
<feature type="non-terminal residue" evidence="13">
    <location>
        <position position="288"/>
    </location>
</feature>
<name>A0A9Q0N6B4_9DIPT</name>
<feature type="transmembrane region" description="Helical" evidence="12">
    <location>
        <begin position="174"/>
        <end position="195"/>
    </location>
</feature>
<evidence type="ECO:0000256" key="6">
    <source>
        <dbReference type="ARBA" id="ARBA00023136"/>
    </source>
</evidence>
<dbReference type="GO" id="GO:0007165">
    <property type="term" value="P:signal transduction"/>
    <property type="evidence" value="ECO:0007669"/>
    <property type="project" value="UniProtKB-KW"/>
</dbReference>
<evidence type="ECO:0000256" key="10">
    <source>
        <dbReference type="ARBA" id="ARBA00037946"/>
    </source>
</evidence>
<feature type="transmembrane region" description="Helical" evidence="12">
    <location>
        <begin position="92"/>
        <end position="113"/>
    </location>
</feature>
<keyword evidence="8" id="KW-0807">Transducer</keyword>
<reference evidence="13" key="1">
    <citation type="submission" date="2022-07" db="EMBL/GenBank/DDBJ databases">
        <authorList>
            <person name="Trinca V."/>
            <person name="Uliana J.V.C."/>
            <person name="Torres T.T."/>
            <person name="Ward R.J."/>
            <person name="Monesi N."/>
        </authorList>
    </citation>
    <scope>NUCLEOTIDE SEQUENCE</scope>
    <source>
        <strain evidence="13">HSMRA1968</strain>
        <tissue evidence="13">Whole embryos</tissue>
    </source>
</reference>
<keyword evidence="3 12" id="KW-0812">Transmembrane</keyword>
<keyword evidence="6 12" id="KW-0472">Membrane</keyword>